<dbReference type="PANTHER" id="PTHR34385:SF1">
    <property type="entry name" value="PEPTIDOGLYCAN L-ALANYL-D-GLUTAMATE ENDOPEPTIDASE CWLK"/>
    <property type="match status" value="1"/>
</dbReference>
<keyword evidence="2" id="KW-0121">Carboxypeptidase</keyword>
<dbReference type="GO" id="GO:0004180">
    <property type="term" value="F:carboxypeptidase activity"/>
    <property type="evidence" value="ECO:0007669"/>
    <property type="project" value="UniProtKB-KW"/>
</dbReference>
<dbReference type="AlphaFoldDB" id="A0AA37T6V8"/>
<dbReference type="Pfam" id="PF02557">
    <property type="entry name" value="VanY"/>
    <property type="match status" value="1"/>
</dbReference>
<evidence type="ECO:0000313" key="3">
    <source>
        <dbReference type="Proteomes" id="UP001156870"/>
    </source>
</evidence>
<dbReference type="InterPro" id="IPR009045">
    <property type="entry name" value="Zn_M74/Hedgehog-like"/>
</dbReference>
<keyword evidence="2" id="KW-0645">Protease</keyword>
<dbReference type="Gene3D" id="3.30.1380.10">
    <property type="match status" value="1"/>
</dbReference>
<dbReference type="InterPro" id="IPR003709">
    <property type="entry name" value="VanY-like_core_dom"/>
</dbReference>
<keyword evidence="2" id="KW-0378">Hydrolase</keyword>
<evidence type="ECO:0000313" key="2">
    <source>
        <dbReference type="EMBL" id="GLS26889.1"/>
    </source>
</evidence>
<reference evidence="2 3" key="1">
    <citation type="journal article" date="2014" name="Int. J. Syst. Evol. Microbiol.">
        <title>Complete genome sequence of Corynebacterium casei LMG S-19264T (=DSM 44701T), isolated from a smear-ripened cheese.</title>
        <authorList>
            <consortium name="US DOE Joint Genome Institute (JGI-PGF)"/>
            <person name="Walter F."/>
            <person name="Albersmeier A."/>
            <person name="Kalinowski J."/>
            <person name="Ruckert C."/>
        </authorList>
    </citation>
    <scope>NUCLEOTIDE SEQUENCE [LARGE SCALE GENOMIC DNA]</scope>
    <source>
        <strain evidence="2 3">NBRC 110095</strain>
    </source>
</reference>
<name>A0AA37T6V8_9GAMM</name>
<dbReference type="EMBL" id="BSPD01000062">
    <property type="protein sequence ID" value="GLS26889.1"/>
    <property type="molecule type" value="Genomic_DNA"/>
</dbReference>
<dbReference type="InterPro" id="IPR052179">
    <property type="entry name" value="DD-CPase-like"/>
</dbReference>
<evidence type="ECO:0000259" key="1">
    <source>
        <dbReference type="Pfam" id="PF02557"/>
    </source>
</evidence>
<dbReference type="GO" id="GO:0006508">
    <property type="term" value="P:proteolysis"/>
    <property type="evidence" value="ECO:0007669"/>
    <property type="project" value="InterPro"/>
</dbReference>
<proteinExistence type="predicted"/>
<dbReference type="Proteomes" id="UP001156870">
    <property type="component" value="Unassembled WGS sequence"/>
</dbReference>
<organism evidence="2 3">
    <name type="scientific">Marinibactrum halimedae</name>
    <dbReference type="NCBI Taxonomy" id="1444977"/>
    <lineage>
        <taxon>Bacteria</taxon>
        <taxon>Pseudomonadati</taxon>
        <taxon>Pseudomonadota</taxon>
        <taxon>Gammaproteobacteria</taxon>
        <taxon>Cellvibrionales</taxon>
        <taxon>Cellvibrionaceae</taxon>
        <taxon>Marinibactrum</taxon>
    </lineage>
</organism>
<protein>
    <submittedName>
        <fullName evidence="2">Carboxypeptidase</fullName>
    </submittedName>
</protein>
<comment type="caution">
    <text evidence="2">The sequence shown here is derived from an EMBL/GenBank/DDBJ whole genome shotgun (WGS) entry which is preliminary data.</text>
</comment>
<gene>
    <name evidence="2" type="ORF">GCM10007877_26080</name>
</gene>
<accession>A0AA37T6V8</accession>
<keyword evidence="3" id="KW-1185">Reference proteome</keyword>
<feature type="domain" description="D-alanyl-D-alanine carboxypeptidase-like core" evidence="1">
    <location>
        <begin position="35"/>
        <end position="197"/>
    </location>
</feature>
<dbReference type="PANTHER" id="PTHR34385">
    <property type="entry name" value="D-ALANYL-D-ALANINE CARBOXYPEPTIDASE"/>
    <property type="match status" value="1"/>
</dbReference>
<dbReference type="CDD" id="cd14847">
    <property type="entry name" value="DD-carboxypeptidase_like"/>
    <property type="match status" value="1"/>
</dbReference>
<dbReference type="SUPFAM" id="SSF55166">
    <property type="entry name" value="Hedgehog/DD-peptidase"/>
    <property type="match status" value="1"/>
</dbReference>
<sequence>MVFMNKAKINVTPDMLFGATEVHLSPISFCQENVLLNSSLEQPLQALFKAGKEQGFEIRVASGFRSAKRQLHIWNKKARGERPVLDQNEVPMSCPELPEWSWVEAILRWSALPGTSRHHWGTDVDIYAPNVLPKGYTLQLTYEETQPSGVMGEFYLWLDEWLSAQAEDGFFRPFMNVNNNKDNFGVACEPWHLSYKPVARVFERAWDEQARSNHKFKGWLLEQDIELKSVIIENLDQIFARFVHLPLASKKSE</sequence>